<dbReference type="Proteomes" id="UP000199111">
    <property type="component" value="Unassembled WGS sequence"/>
</dbReference>
<evidence type="ECO:0008006" key="8">
    <source>
        <dbReference type="Google" id="ProtNLM"/>
    </source>
</evidence>
<keyword evidence="4" id="KW-0472">Membrane</keyword>
<keyword evidence="7" id="KW-1185">Reference proteome</keyword>
<dbReference type="RefSeq" id="WP_093890991.1">
    <property type="nucleotide sequence ID" value="NZ_FOQY01000034.1"/>
</dbReference>
<dbReference type="EMBL" id="FOQY01000034">
    <property type="protein sequence ID" value="SFK76092.1"/>
    <property type="molecule type" value="Genomic_DNA"/>
</dbReference>
<proteinExistence type="predicted"/>
<gene>
    <name evidence="6" type="ORF">SAMN05216275_13469</name>
</gene>
<evidence type="ECO:0000256" key="3">
    <source>
        <dbReference type="ARBA" id="ARBA00022989"/>
    </source>
</evidence>
<feature type="signal peptide" evidence="5">
    <location>
        <begin position="1"/>
        <end position="41"/>
    </location>
</feature>
<keyword evidence="3" id="KW-1133">Transmembrane helix</keyword>
<organism evidence="6 7">
    <name type="scientific">Streptosporangium canum</name>
    <dbReference type="NCBI Taxonomy" id="324952"/>
    <lineage>
        <taxon>Bacteria</taxon>
        <taxon>Bacillati</taxon>
        <taxon>Actinomycetota</taxon>
        <taxon>Actinomycetes</taxon>
        <taxon>Streptosporangiales</taxon>
        <taxon>Streptosporangiaceae</taxon>
        <taxon>Streptosporangium</taxon>
    </lineage>
</organism>
<dbReference type="GO" id="GO:0016020">
    <property type="term" value="C:membrane"/>
    <property type="evidence" value="ECO:0007669"/>
    <property type="project" value="UniProtKB-SubCell"/>
</dbReference>
<evidence type="ECO:0000256" key="1">
    <source>
        <dbReference type="ARBA" id="ARBA00004167"/>
    </source>
</evidence>
<evidence type="ECO:0000256" key="5">
    <source>
        <dbReference type="SAM" id="SignalP"/>
    </source>
</evidence>
<dbReference type="InterPro" id="IPR007343">
    <property type="entry name" value="Uncharacterised_pept_Zn_put"/>
</dbReference>
<feature type="chain" id="PRO_5011756476" description="Metalloprotease-like protein" evidence="5">
    <location>
        <begin position="42"/>
        <end position="270"/>
    </location>
</feature>
<evidence type="ECO:0000313" key="7">
    <source>
        <dbReference type="Proteomes" id="UP000199111"/>
    </source>
</evidence>
<dbReference type="PANTHER" id="PTHR30168">
    <property type="entry name" value="PUTATIVE MEMBRANE PROTEIN YPFJ"/>
    <property type="match status" value="1"/>
</dbReference>
<evidence type="ECO:0000313" key="6">
    <source>
        <dbReference type="EMBL" id="SFK76092.1"/>
    </source>
</evidence>
<dbReference type="PANTHER" id="PTHR30168:SF0">
    <property type="entry name" value="INNER MEMBRANE PROTEIN"/>
    <property type="match status" value="1"/>
</dbReference>
<dbReference type="AlphaFoldDB" id="A0A1I4C4U1"/>
<keyword evidence="2" id="KW-0812">Transmembrane</keyword>
<dbReference type="GeneID" id="96302436"/>
<reference evidence="7" key="1">
    <citation type="submission" date="2016-10" db="EMBL/GenBank/DDBJ databases">
        <authorList>
            <person name="Varghese N."/>
            <person name="Submissions S."/>
        </authorList>
    </citation>
    <scope>NUCLEOTIDE SEQUENCE [LARGE SCALE GENOMIC DNA]</scope>
    <source>
        <strain evidence="7">CGMCC 4.2126</strain>
    </source>
</reference>
<sequence>MRFLPPGAGPRRPLRRPAAFTRRALLVTVCLAVLPSGVAQAAPPPSPLLKVGRLAAASCPEPPLIDGGMPRTREYLTAAMRCLDRLWSARFTRAGLGFRKPAVRFYEEPAQRVCGVRWPANAAAFYCTERATLVFPLTGGWIEGRTDLYPLKVAAHEYGHHLQSLTGVRDDYEARVRSGRSHARQAELGRRYELQADCLSGVFLGSVRGSLARTEQDWQALSDALRASGDDGDHRTHGTGVSRLRWFDRGYRAVSPAACDTWTATPSQVS</sequence>
<keyword evidence="5" id="KW-0732">Signal</keyword>
<accession>A0A1I4C4U1</accession>
<comment type="subcellular location">
    <subcellularLocation>
        <location evidence="1">Membrane</location>
        <topology evidence="1">Single-pass membrane protein</topology>
    </subcellularLocation>
</comment>
<evidence type="ECO:0000256" key="4">
    <source>
        <dbReference type="ARBA" id="ARBA00023136"/>
    </source>
</evidence>
<evidence type="ECO:0000256" key="2">
    <source>
        <dbReference type="ARBA" id="ARBA00022692"/>
    </source>
</evidence>
<name>A0A1I4C4U1_9ACTN</name>
<dbReference type="Pfam" id="PF04228">
    <property type="entry name" value="Zn_peptidase"/>
    <property type="match status" value="1"/>
</dbReference>
<protein>
    <recommendedName>
        <fullName evidence="8">Metalloprotease-like protein</fullName>
    </recommendedName>
</protein>